<comment type="caution">
    <text evidence="1">The sequence shown here is derived from an EMBL/GenBank/DDBJ whole genome shotgun (WGS) entry which is preliminary data.</text>
</comment>
<dbReference type="RefSeq" id="WP_289460027.1">
    <property type="nucleotide sequence ID" value="NZ_JAUCML010000015.1"/>
</dbReference>
<evidence type="ECO:0008006" key="3">
    <source>
        <dbReference type="Google" id="ProtNLM"/>
    </source>
</evidence>
<name>A0ABT7TCU0_9MICO</name>
<dbReference type="InterPro" id="IPR036388">
    <property type="entry name" value="WH-like_DNA-bd_sf"/>
</dbReference>
<reference evidence="1 2" key="1">
    <citation type="submission" date="2023-06" db="EMBL/GenBank/DDBJ databases">
        <authorList>
            <person name="Feng G."/>
            <person name="Li J."/>
            <person name="Zhu H."/>
        </authorList>
    </citation>
    <scope>NUCLEOTIDE SEQUENCE [LARGE SCALE GENOMIC DNA]</scope>
    <source>
        <strain evidence="1 2">RHCKG23</strain>
    </source>
</reference>
<keyword evidence="2" id="KW-1185">Reference proteome</keyword>
<dbReference type="Proteomes" id="UP001237823">
    <property type="component" value="Unassembled WGS sequence"/>
</dbReference>
<dbReference type="SUPFAM" id="SSF46785">
    <property type="entry name" value="Winged helix' DNA-binding domain"/>
    <property type="match status" value="1"/>
</dbReference>
<evidence type="ECO:0000313" key="2">
    <source>
        <dbReference type="Proteomes" id="UP001237823"/>
    </source>
</evidence>
<sequence>MRDTGADRADTRETPWDDAWLAILRAARSGVLAEGRPWSVAELAARLGAAPGAVRGALFRLEYQGFARRVDDDVVVLTQAGPERWAAGTRALVGMLEYAVRSAVPVLTADDVDRYRTLVDEADRALRLRSDGARSALLATLGFWVGVCPDVLLARFTRRMLELVTFALVPGTAWRTWDADAWLASSLLAATTGDRDTAHDAGHALARFRDVRVADVEAQAGLADGTLVRPPDLRPAVPSVVPSSAAGTAWDALLGAVRSGALEAGQRYTVDDVVRITGQRDADADLAVRQLEVMGLARFLPGNRTDFSPRTPSLDEWAENAAAVVAFAELGLRILVGHDDHTQVAEARAIVDQVRRHATVRDPRLTSALVDLAGWIADHVPDPFVRDALHYTHSRAFLLLDEPPPFRQWGVTDVAAHLDRAFDGDERAAANAAHALARHVDAHVADVRDRYGTMGT</sequence>
<proteinExistence type="predicted"/>
<dbReference type="Gene3D" id="1.10.10.10">
    <property type="entry name" value="Winged helix-like DNA-binding domain superfamily/Winged helix DNA-binding domain"/>
    <property type="match status" value="1"/>
</dbReference>
<organism evidence="1 2">
    <name type="scientific">Curtobacterium citri</name>
    <dbReference type="NCBI Taxonomy" id="3055139"/>
    <lineage>
        <taxon>Bacteria</taxon>
        <taxon>Bacillati</taxon>
        <taxon>Actinomycetota</taxon>
        <taxon>Actinomycetes</taxon>
        <taxon>Micrococcales</taxon>
        <taxon>Microbacteriaceae</taxon>
        <taxon>Curtobacterium</taxon>
    </lineage>
</organism>
<gene>
    <name evidence="1" type="ORF">QUG92_16565</name>
</gene>
<dbReference type="EMBL" id="JAUCML010000015">
    <property type="protein sequence ID" value="MDM7886724.1"/>
    <property type="molecule type" value="Genomic_DNA"/>
</dbReference>
<dbReference type="InterPro" id="IPR036390">
    <property type="entry name" value="WH_DNA-bd_sf"/>
</dbReference>
<evidence type="ECO:0000313" key="1">
    <source>
        <dbReference type="EMBL" id="MDM7886724.1"/>
    </source>
</evidence>
<protein>
    <recommendedName>
        <fullName evidence="3">GntR family transcriptional regulator</fullName>
    </recommendedName>
</protein>
<accession>A0ABT7TCU0</accession>